<dbReference type="PRINTS" id="PR00032">
    <property type="entry name" value="HTHARAC"/>
</dbReference>
<dbReference type="InterPro" id="IPR050908">
    <property type="entry name" value="SmbC-like"/>
</dbReference>
<dbReference type="AlphaFoldDB" id="A0A846QUG3"/>
<keyword evidence="2" id="KW-0238">DNA-binding</keyword>
<keyword evidence="3" id="KW-0804">Transcription</keyword>
<dbReference type="InterPro" id="IPR011256">
    <property type="entry name" value="Reg_factor_effector_dom_sf"/>
</dbReference>
<dbReference type="SMART" id="SM00342">
    <property type="entry name" value="HTH_ARAC"/>
    <property type="match status" value="1"/>
</dbReference>
<evidence type="ECO:0000256" key="1">
    <source>
        <dbReference type="ARBA" id="ARBA00023015"/>
    </source>
</evidence>
<dbReference type="InterPro" id="IPR009057">
    <property type="entry name" value="Homeodomain-like_sf"/>
</dbReference>
<dbReference type="InterPro" id="IPR020449">
    <property type="entry name" value="Tscrpt_reg_AraC-type_HTH"/>
</dbReference>
<evidence type="ECO:0000259" key="4">
    <source>
        <dbReference type="PROSITE" id="PS01124"/>
    </source>
</evidence>
<reference evidence="5 6" key="1">
    <citation type="submission" date="2020-03" db="EMBL/GenBank/DDBJ databases">
        <title>Genomic Encyclopedia of Type Strains, Phase IV (KMG-IV): sequencing the most valuable type-strain genomes for metagenomic binning, comparative biology and taxonomic classification.</title>
        <authorList>
            <person name="Goeker M."/>
        </authorList>
    </citation>
    <scope>NUCLEOTIDE SEQUENCE [LARGE SCALE GENOMIC DNA]</scope>
    <source>
        <strain evidence="5 6">DSM 24233</strain>
    </source>
</reference>
<dbReference type="PANTHER" id="PTHR40055:SF1">
    <property type="entry name" value="TRANSCRIPTIONAL REGULATOR YGIV-RELATED"/>
    <property type="match status" value="1"/>
</dbReference>
<dbReference type="InterPro" id="IPR018060">
    <property type="entry name" value="HTH_AraC"/>
</dbReference>
<dbReference type="Proteomes" id="UP000580856">
    <property type="component" value="Unassembled WGS sequence"/>
</dbReference>
<evidence type="ECO:0000256" key="3">
    <source>
        <dbReference type="ARBA" id="ARBA00023163"/>
    </source>
</evidence>
<evidence type="ECO:0000313" key="6">
    <source>
        <dbReference type="Proteomes" id="UP000580856"/>
    </source>
</evidence>
<feature type="domain" description="HTH araC/xylS-type" evidence="4">
    <location>
        <begin position="13"/>
        <end position="111"/>
    </location>
</feature>
<dbReference type="PROSITE" id="PS01124">
    <property type="entry name" value="HTH_ARAC_FAMILY_2"/>
    <property type="match status" value="1"/>
</dbReference>
<dbReference type="EMBL" id="JAATJA010000004">
    <property type="protein sequence ID" value="NJB69155.1"/>
    <property type="molecule type" value="Genomic_DNA"/>
</dbReference>
<comment type="caution">
    <text evidence="5">The sequence shown here is derived from an EMBL/GenBank/DDBJ whole genome shotgun (WGS) entry which is preliminary data.</text>
</comment>
<dbReference type="GO" id="GO:0003700">
    <property type="term" value="F:DNA-binding transcription factor activity"/>
    <property type="evidence" value="ECO:0007669"/>
    <property type="project" value="InterPro"/>
</dbReference>
<evidence type="ECO:0000256" key="2">
    <source>
        <dbReference type="ARBA" id="ARBA00023125"/>
    </source>
</evidence>
<sequence length="296" mass="32811">MHDAAHILEQRILKARLFMEEHLDDAPSLDAIAAQAHFSPYHFHRVFTGMVGESVKAHMRRLRLERAAVRLLYSDRPLADIAFEAGYEAQEAFSRAFKALFGEGPALYRKQGNPEFLARGGTLRHDQKPSSGRTLESYGVTLEIRHLAPQRVAFIRHVGAYFECGRAWDTLCAWAGQKGLFTPHTQFMGVSHDDPAVTPSERIRYDACITVGPDVCADGPASITTIEGGDYVCALYRGPYTDLQDVYALLCGQGIPALGKDFANAPAVEVYHNTPEHTAPEDLLTEIRIPVVDIAY</sequence>
<dbReference type="InterPro" id="IPR010499">
    <property type="entry name" value="AraC_E-bd"/>
</dbReference>
<dbReference type="Gene3D" id="3.20.80.10">
    <property type="entry name" value="Regulatory factor, effector binding domain"/>
    <property type="match status" value="1"/>
</dbReference>
<dbReference type="Gene3D" id="1.10.10.60">
    <property type="entry name" value="Homeodomain-like"/>
    <property type="match status" value="2"/>
</dbReference>
<gene>
    <name evidence="5" type="ORF">GGQ74_002852</name>
</gene>
<evidence type="ECO:0000313" key="5">
    <source>
        <dbReference type="EMBL" id="NJB69155.1"/>
    </source>
</evidence>
<keyword evidence="6" id="KW-1185">Reference proteome</keyword>
<dbReference type="SUPFAM" id="SSF46689">
    <property type="entry name" value="Homeodomain-like"/>
    <property type="match status" value="2"/>
</dbReference>
<proteinExistence type="predicted"/>
<name>A0A846QUG3_9BACT</name>
<dbReference type="Pfam" id="PF12833">
    <property type="entry name" value="HTH_18"/>
    <property type="match status" value="1"/>
</dbReference>
<dbReference type="PANTHER" id="PTHR40055">
    <property type="entry name" value="TRANSCRIPTIONAL REGULATOR YGIV-RELATED"/>
    <property type="match status" value="1"/>
</dbReference>
<organism evidence="5 6">
    <name type="scientific">Desulfobaculum xiamenense</name>
    <dbReference type="NCBI Taxonomy" id="995050"/>
    <lineage>
        <taxon>Bacteria</taxon>
        <taxon>Pseudomonadati</taxon>
        <taxon>Thermodesulfobacteriota</taxon>
        <taxon>Desulfovibrionia</taxon>
        <taxon>Desulfovibrionales</taxon>
        <taxon>Desulfovibrionaceae</taxon>
        <taxon>Desulfobaculum</taxon>
    </lineage>
</organism>
<accession>A0A846QUG3</accession>
<dbReference type="RefSeq" id="WP_167942249.1">
    <property type="nucleotide sequence ID" value="NZ_JAATJA010000004.1"/>
</dbReference>
<dbReference type="SMART" id="SM00871">
    <property type="entry name" value="AraC_E_bind"/>
    <property type="match status" value="1"/>
</dbReference>
<dbReference type="Pfam" id="PF06445">
    <property type="entry name" value="GyrI-like"/>
    <property type="match status" value="1"/>
</dbReference>
<protein>
    <submittedName>
        <fullName evidence="5">AraC family transcriptional regulator</fullName>
    </submittedName>
</protein>
<dbReference type="InterPro" id="IPR029442">
    <property type="entry name" value="GyrI-like"/>
</dbReference>
<keyword evidence="1" id="KW-0805">Transcription regulation</keyword>
<dbReference type="SUPFAM" id="SSF55136">
    <property type="entry name" value="Probable bacterial effector-binding domain"/>
    <property type="match status" value="1"/>
</dbReference>
<dbReference type="GO" id="GO:0043565">
    <property type="term" value="F:sequence-specific DNA binding"/>
    <property type="evidence" value="ECO:0007669"/>
    <property type="project" value="InterPro"/>
</dbReference>